<gene>
    <name evidence="1" type="ORF">OPT61_g1467</name>
</gene>
<dbReference type="EMBL" id="JAPHNI010000058">
    <property type="protein sequence ID" value="KAJ8117301.1"/>
    <property type="molecule type" value="Genomic_DNA"/>
</dbReference>
<evidence type="ECO:0000313" key="2">
    <source>
        <dbReference type="Proteomes" id="UP001153331"/>
    </source>
</evidence>
<evidence type="ECO:0000313" key="1">
    <source>
        <dbReference type="EMBL" id="KAJ8117301.1"/>
    </source>
</evidence>
<accession>A0ACC2IQ36</accession>
<keyword evidence="2" id="KW-1185">Reference proteome</keyword>
<sequence length="741" mass="81743">MAAIEEQPSDSPGKSAPPAKRRRIGVACNACRTRKSRCNGQRPRCSTCEAMNFECHYEPSESTSSMVARKDCLADLETRMTSFERMLQRHDDLLRGHLSACVSNAATTSRAPTHASRDALGLASGLQEGDWHAPSLEEPSDEEAGTDGLAMSFVEESTSAYFGESSNINFTRLLLRVIAAMRNEAPSMQAAAGQEYSMVEKKMANFMQESRSSKEDSTATSHASMQALPSIEDMDGMLDIFFRTTGLHFPFIDEVMFRETYRECIVMRLSPVRRTWLGTLNMIFAMASLSGREGAASVRANHFYQRAVALCEEVSKHVISLEVVHYQLLVVLYCQGTQRSVQAWTLHGLLVRSAIALGLHTARIEHPKDACRQESGNRTWLTIYCLDTVLSMTFGRPAAIPEAYMVPKLPEPWPYASASTFSNNDDLSRHFLGVSVKLYEIMGQSLSKQYGANVGRNDLEVDDMARFQALSELRKSLGSWVSTLPSHLQLCPPGARELIQTSQVNKVRVIITLKYHNLRILIHRPLLSAALRYLAGGDTSLSTIPPYQIQLAMAEAQEGVKSAESTIDIVHSILIVDHTACNNLGVWFFTLYYVFTASLIVAAQLLWAQNGGGDVKETSVAHHRAFLEKADEIFHKIDHESDLIMSCARYIRYLSQLCDARVAFDSTETRGHYSTISPSTLAEPNSNEQSGAPTGSKDSGSMGLNVDTLSLFSAEFLDPSVFDCFSGTGGDSSFTGAFISN</sequence>
<protein>
    <submittedName>
        <fullName evidence="1">Uncharacterized protein</fullName>
    </submittedName>
</protein>
<proteinExistence type="predicted"/>
<dbReference type="Proteomes" id="UP001153331">
    <property type="component" value="Unassembled WGS sequence"/>
</dbReference>
<name>A0ACC2IQ36_9PLEO</name>
<reference evidence="1" key="1">
    <citation type="submission" date="2022-11" db="EMBL/GenBank/DDBJ databases">
        <title>Genome Sequence of Boeremia exigua.</title>
        <authorList>
            <person name="Buettner E."/>
        </authorList>
    </citation>
    <scope>NUCLEOTIDE SEQUENCE</scope>
    <source>
        <strain evidence="1">CU02</strain>
    </source>
</reference>
<organism evidence="1 2">
    <name type="scientific">Boeremia exigua</name>
    <dbReference type="NCBI Taxonomy" id="749465"/>
    <lineage>
        <taxon>Eukaryota</taxon>
        <taxon>Fungi</taxon>
        <taxon>Dikarya</taxon>
        <taxon>Ascomycota</taxon>
        <taxon>Pezizomycotina</taxon>
        <taxon>Dothideomycetes</taxon>
        <taxon>Pleosporomycetidae</taxon>
        <taxon>Pleosporales</taxon>
        <taxon>Pleosporineae</taxon>
        <taxon>Didymellaceae</taxon>
        <taxon>Boeremia</taxon>
    </lineage>
</organism>
<comment type="caution">
    <text evidence="1">The sequence shown here is derived from an EMBL/GenBank/DDBJ whole genome shotgun (WGS) entry which is preliminary data.</text>
</comment>